<reference evidence="2" key="1">
    <citation type="journal article" date="2019" name="Int. J. Syst. Evol. Microbiol.">
        <title>The Global Catalogue of Microorganisms (GCM) 10K type strain sequencing project: providing services to taxonomists for standard genome sequencing and annotation.</title>
        <authorList>
            <consortium name="The Broad Institute Genomics Platform"/>
            <consortium name="The Broad Institute Genome Sequencing Center for Infectious Disease"/>
            <person name="Wu L."/>
            <person name="Ma J."/>
        </authorList>
    </citation>
    <scope>NUCLEOTIDE SEQUENCE [LARGE SCALE GENOMIC DNA]</scope>
    <source>
        <strain evidence="2">CCUG 53762</strain>
    </source>
</reference>
<sequence>MRKLLFLMLGVVILGFTSCQKDYHNYYTVSNKTIYTNVKSNEWVLYRDADPNKDRTYFTASFDFYESDNFYNEYDGILVYVSYANGIYEQIPQVIGKLSYNYATTNNNLTVFIQNADNSPFPVGTTMSPASFKIVLIPSQE</sequence>
<organism evidence="1 2">
    <name type="scientific">Pseudopedobacter beijingensis</name>
    <dbReference type="NCBI Taxonomy" id="1207056"/>
    <lineage>
        <taxon>Bacteria</taxon>
        <taxon>Pseudomonadati</taxon>
        <taxon>Bacteroidota</taxon>
        <taxon>Sphingobacteriia</taxon>
        <taxon>Sphingobacteriales</taxon>
        <taxon>Sphingobacteriaceae</taxon>
        <taxon>Pseudopedobacter</taxon>
    </lineage>
</organism>
<evidence type="ECO:0000313" key="2">
    <source>
        <dbReference type="Proteomes" id="UP001597118"/>
    </source>
</evidence>
<protein>
    <recommendedName>
        <fullName evidence="3">Lipocalin-like domain-containing protein</fullName>
    </recommendedName>
</protein>
<dbReference type="Proteomes" id="UP001597118">
    <property type="component" value="Unassembled WGS sequence"/>
</dbReference>
<dbReference type="RefSeq" id="WP_379663529.1">
    <property type="nucleotide sequence ID" value="NZ_JBHUDG010000042.1"/>
</dbReference>
<dbReference type="PROSITE" id="PS51257">
    <property type="entry name" value="PROKAR_LIPOPROTEIN"/>
    <property type="match status" value="1"/>
</dbReference>
<evidence type="ECO:0000313" key="1">
    <source>
        <dbReference type="EMBL" id="MFD1631161.1"/>
    </source>
</evidence>
<keyword evidence="2" id="KW-1185">Reference proteome</keyword>
<accession>A0ABW4IHP3</accession>
<proteinExistence type="predicted"/>
<dbReference type="EMBL" id="JBHUDG010000042">
    <property type="protein sequence ID" value="MFD1631161.1"/>
    <property type="molecule type" value="Genomic_DNA"/>
</dbReference>
<evidence type="ECO:0008006" key="3">
    <source>
        <dbReference type="Google" id="ProtNLM"/>
    </source>
</evidence>
<gene>
    <name evidence="1" type="ORF">ACFSAH_14895</name>
</gene>
<name>A0ABW4IHP3_9SPHI</name>
<comment type="caution">
    <text evidence="1">The sequence shown here is derived from an EMBL/GenBank/DDBJ whole genome shotgun (WGS) entry which is preliminary data.</text>
</comment>